<dbReference type="GO" id="GO:0003724">
    <property type="term" value="F:RNA helicase activity"/>
    <property type="evidence" value="ECO:0007669"/>
    <property type="project" value="UniProtKB-EC"/>
</dbReference>
<evidence type="ECO:0000259" key="9">
    <source>
        <dbReference type="PROSITE" id="PS51192"/>
    </source>
</evidence>
<dbReference type="GO" id="GO:0016787">
    <property type="term" value="F:hydrolase activity"/>
    <property type="evidence" value="ECO:0007669"/>
    <property type="project" value="UniProtKB-KW"/>
</dbReference>
<dbReference type="AlphaFoldDB" id="A0A7W3LII9"/>
<dbReference type="InterPro" id="IPR027417">
    <property type="entry name" value="P-loop_NTPase"/>
</dbReference>
<feature type="compositionally biased region" description="Basic and acidic residues" evidence="8">
    <location>
        <begin position="435"/>
        <end position="461"/>
    </location>
</feature>
<dbReference type="Pfam" id="PF00270">
    <property type="entry name" value="DEAD"/>
    <property type="match status" value="1"/>
</dbReference>
<dbReference type="InterPro" id="IPR050547">
    <property type="entry name" value="DEAD_box_RNA_helicases"/>
</dbReference>
<evidence type="ECO:0000256" key="4">
    <source>
        <dbReference type="ARBA" id="ARBA00022806"/>
    </source>
</evidence>
<protein>
    <recommendedName>
        <fullName evidence="1">RNA helicase</fullName>
        <ecNumber evidence="1">3.6.4.13</ecNumber>
    </recommendedName>
</protein>
<dbReference type="PANTHER" id="PTHR47963">
    <property type="entry name" value="DEAD-BOX ATP-DEPENDENT RNA HELICASE 47, MITOCHONDRIAL"/>
    <property type="match status" value="1"/>
</dbReference>
<feature type="compositionally biased region" description="Basic and acidic residues" evidence="8">
    <location>
        <begin position="414"/>
        <end position="425"/>
    </location>
</feature>
<proteinExistence type="inferred from homology"/>
<gene>
    <name evidence="12" type="ORF">HNR61_000397</name>
</gene>
<dbReference type="InterPro" id="IPR000629">
    <property type="entry name" value="RNA-helicase_DEAD-box_CS"/>
</dbReference>
<dbReference type="Gene3D" id="3.40.50.300">
    <property type="entry name" value="P-loop containing nucleotide triphosphate hydrolases"/>
    <property type="match status" value="2"/>
</dbReference>
<feature type="domain" description="Helicase C-terminal" evidence="10">
    <location>
        <begin position="238"/>
        <end position="395"/>
    </location>
</feature>
<evidence type="ECO:0000313" key="12">
    <source>
        <dbReference type="EMBL" id="MBA8948799.1"/>
    </source>
</evidence>
<dbReference type="SUPFAM" id="SSF52540">
    <property type="entry name" value="P-loop containing nucleoside triphosphate hydrolases"/>
    <property type="match status" value="1"/>
</dbReference>
<evidence type="ECO:0000256" key="6">
    <source>
        <dbReference type="PROSITE-ProRule" id="PRU00552"/>
    </source>
</evidence>
<feature type="compositionally biased region" description="Basic residues" evidence="8">
    <location>
        <begin position="462"/>
        <end position="474"/>
    </location>
</feature>
<evidence type="ECO:0000256" key="7">
    <source>
        <dbReference type="RuleBase" id="RU000492"/>
    </source>
</evidence>
<evidence type="ECO:0000256" key="1">
    <source>
        <dbReference type="ARBA" id="ARBA00012552"/>
    </source>
</evidence>
<dbReference type="PROSITE" id="PS51195">
    <property type="entry name" value="Q_MOTIF"/>
    <property type="match status" value="1"/>
</dbReference>
<feature type="region of interest" description="Disordered" evidence="8">
    <location>
        <begin position="406"/>
        <end position="486"/>
    </location>
</feature>
<dbReference type="GO" id="GO:0009409">
    <property type="term" value="P:response to cold"/>
    <property type="evidence" value="ECO:0007669"/>
    <property type="project" value="TreeGrafter"/>
</dbReference>
<evidence type="ECO:0000256" key="2">
    <source>
        <dbReference type="ARBA" id="ARBA00022741"/>
    </source>
</evidence>
<keyword evidence="3 7" id="KW-0378">Hydrolase</keyword>
<organism evidence="12 13">
    <name type="scientific">Actinomadura namibiensis</name>
    <dbReference type="NCBI Taxonomy" id="182080"/>
    <lineage>
        <taxon>Bacteria</taxon>
        <taxon>Bacillati</taxon>
        <taxon>Actinomycetota</taxon>
        <taxon>Actinomycetes</taxon>
        <taxon>Streptosporangiales</taxon>
        <taxon>Thermomonosporaceae</taxon>
        <taxon>Actinomadura</taxon>
    </lineage>
</organism>
<evidence type="ECO:0000256" key="5">
    <source>
        <dbReference type="ARBA" id="ARBA00022840"/>
    </source>
</evidence>
<dbReference type="PROSITE" id="PS51192">
    <property type="entry name" value="HELICASE_ATP_BIND_1"/>
    <property type="match status" value="1"/>
</dbReference>
<accession>A0A7W3LII9</accession>
<dbReference type="CDD" id="cd18787">
    <property type="entry name" value="SF2_C_DEAD"/>
    <property type="match status" value="1"/>
</dbReference>
<dbReference type="GO" id="GO:0005829">
    <property type="term" value="C:cytosol"/>
    <property type="evidence" value="ECO:0007669"/>
    <property type="project" value="TreeGrafter"/>
</dbReference>
<dbReference type="InterPro" id="IPR011545">
    <property type="entry name" value="DEAD/DEAH_box_helicase_dom"/>
</dbReference>
<name>A0A7W3LII9_ACTNM</name>
<feature type="short sequence motif" description="Q motif" evidence="6">
    <location>
        <begin position="24"/>
        <end position="52"/>
    </location>
</feature>
<dbReference type="EC" id="3.6.4.13" evidence="1"/>
<dbReference type="GO" id="GO:0005524">
    <property type="term" value="F:ATP binding"/>
    <property type="evidence" value="ECO:0007669"/>
    <property type="project" value="UniProtKB-KW"/>
</dbReference>
<dbReference type="CDD" id="cd00268">
    <property type="entry name" value="DEADc"/>
    <property type="match status" value="1"/>
</dbReference>
<evidence type="ECO:0000259" key="10">
    <source>
        <dbReference type="PROSITE" id="PS51194"/>
    </source>
</evidence>
<dbReference type="InterPro" id="IPR014014">
    <property type="entry name" value="RNA_helicase_DEAD_Q_motif"/>
</dbReference>
<dbReference type="SMART" id="SM00490">
    <property type="entry name" value="HELICc"/>
    <property type="match status" value="1"/>
</dbReference>
<dbReference type="InterPro" id="IPR044742">
    <property type="entry name" value="DEAD/DEAH_RhlB"/>
</dbReference>
<evidence type="ECO:0000259" key="11">
    <source>
        <dbReference type="PROSITE" id="PS51195"/>
    </source>
</evidence>
<dbReference type="SMART" id="SM00487">
    <property type="entry name" value="DEXDc"/>
    <property type="match status" value="1"/>
</dbReference>
<dbReference type="Proteomes" id="UP000572680">
    <property type="component" value="Unassembled WGS sequence"/>
</dbReference>
<reference evidence="12 13" key="1">
    <citation type="submission" date="2020-08" db="EMBL/GenBank/DDBJ databases">
        <title>Genomic Encyclopedia of Type Strains, Phase IV (KMG-IV): sequencing the most valuable type-strain genomes for metagenomic binning, comparative biology and taxonomic classification.</title>
        <authorList>
            <person name="Goeker M."/>
        </authorList>
    </citation>
    <scope>NUCLEOTIDE SEQUENCE [LARGE SCALE GENOMIC DNA]</scope>
    <source>
        <strain evidence="12 13">DSM 44197</strain>
    </source>
</reference>
<evidence type="ECO:0000256" key="3">
    <source>
        <dbReference type="ARBA" id="ARBA00022801"/>
    </source>
</evidence>
<evidence type="ECO:0000256" key="8">
    <source>
        <dbReference type="SAM" id="MobiDB-lite"/>
    </source>
</evidence>
<dbReference type="EMBL" id="JACJIA010000001">
    <property type="protein sequence ID" value="MBA8948799.1"/>
    <property type="molecule type" value="Genomic_DNA"/>
</dbReference>
<dbReference type="PANTHER" id="PTHR47963:SF8">
    <property type="entry name" value="ATP-DEPENDENT RNA HELICASE DEAD"/>
    <property type="match status" value="1"/>
</dbReference>
<keyword evidence="13" id="KW-1185">Reference proteome</keyword>
<feature type="domain" description="Helicase ATP-binding" evidence="9">
    <location>
        <begin position="55"/>
        <end position="225"/>
    </location>
</feature>
<dbReference type="PROSITE" id="PS00039">
    <property type="entry name" value="DEAD_ATP_HELICASE"/>
    <property type="match status" value="1"/>
</dbReference>
<feature type="region of interest" description="Disordered" evidence="8">
    <location>
        <begin position="676"/>
        <end position="754"/>
    </location>
</feature>
<dbReference type="InterPro" id="IPR014001">
    <property type="entry name" value="Helicase_ATP-bd"/>
</dbReference>
<dbReference type="RefSeq" id="WP_376770244.1">
    <property type="nucleotide sequence ID" value="NZ_BAAALP010000006.1"/>
</dbReference>
<keyword evidence="5 7" id="KW-0067">ATP-binding</keyword>
<comment type="similarity">
    <text evidence="7">Belongs to the DEAD box helicase family.</text>
</comment>
<dbReference type="GO" id="GO:0005840">
    <property type="term" value="C:ribosome"/>
    <property type="evidence" value="ECO:0007669"/>
    <property type="project" value="TreeGrafter"/>
</dbReference>
<comment type="caution">
    <text evidence="12">The sequence shown here is derived from an EMBL/GenBank/DDBJ whole genome shotgun (WGS) entry which is preliminary data.</text>
</comment>
<keyword evidence="2 7" id="KW-0547">Nucleotide-binding</keyword>
<dbReference type="GO" id="GO:0033592">
    <property type="term" value="F:RNA strand annealing activity"/>
    <property type="evidence" value="ECO:0007669"/>
    <property type="project" value="TreeGrafter"/>
</dbReference>
<dbReference type="InterPro" id="IPR001650">
    <property type="entry name" value="Helicase_C-like"/>
</dbReference>
<dbReference type="PROSITE" id="PS51194">
    <property type="entry name" value="HELICASE_CTER"/>
    <property type="match status" value="1"/>
</dbReference>
<keyword evidence="4 7" id="KW-0347">Helicase</keyword>
<feature type="domain" description="DEAD-box RNA helicase Q" evidence="11">
    <location>
        <begin position="24"/>
        <end position="52"/>
    </location>
</feature>
<sequence length="754" mass="82242">MSRETAQRRAGSEDPALWRLKALSTFAELGVVPEIADALKAEGIVDAFPIQELALPIALGGHDIIGQARTGTGKTLAFGIALLQRIRHGGKKPQALVLAPTRELAMQVTDDLLVAGGKLGTRVLSVYGGRAYEPQISALREGVDVVVGTPGRLLDLVKQKHLDLSEVAVLVLDEADRMLDLGFLPDIERIVDRIPVRRQTMLFSATMPGEIVALSRRYLTRPTNVRAESHAESETTPQVKQFVYQAHQMDKPEMLSRVLQARGRGLSMVFCQTKRACDRVAADLEQRGFAAAAVHGDLGQGQRERALRAFRNGKIDVLVATDVAARGLDVDDVTHVVNYECPDSADTYVHRIGRTGRAGREGTSVTFVDWSDLPRWKLINGQLGQDLAQPEETYSTSPHLYAELDIPEGITGRLPKEQRGERAGLDAEELEDIGETGKTRSRTRDRDHEREREREREEERPRQRRSRTRARTRNGRPVEATAQAETAEVAAVAAEAPAEAEAKPRRTRTRRAAEIVEAEVTVTTETEVTAEAEATAEVKPKRTRTRKTAEAVVVEPAAEVDEAEAKPKRTRTRKTAEIVEVEVTAEAEAKPKRTRTRKAAEVVEAEAVVEAEEAEVEAKPRRTRTRKAAEIVEAEPAAEAVVAEPAAEAEETEAKPKRARKTAVKAVVDAEVEAPVDAGADVAAEKPKRGGPARIPAKISPAGVPEVLFQPPPPPPGGESVVETVATERRRGPARRRSRGDRPASEQAKAARGG</sequence>
<dbReference type="Pfam" id="PF00271">
    <property type="entry name" value="Helicase_C"/>
    <property type="match status" value="1"/>
</dbReference>
<evidence type="ECO:0000313" key="13">
    <source>
        <dbReference type="Proteomes" id="UP000572680"/>
    </source>
</evidence>